<dbReference type="EMBL" id="CP035464">
    <property type="protein sequence ID" value="QAY33090.1"/>
    <property type="molecule type" value="Genomic_DNA"/>
</dbReference>
<dbReference type="Proteomes" id="UP000293589">
    <property type="component" value="Chromosome"/>
</dbReference>
<name>A0A4P6DWG3_9BIFI</name>
<dbReference type="KEGG" id="bgx:ESN35_06505"/>
<dbReference type="RefSeq" id="WP_129237563.1">
    <property type="nucleotide sequence ID" value="NZ_CP035464.1"/>
</dbReference>
<gene>
    <name evidence="1" type="ORF">ESN35_06505</name>
</gene>
<evidence type="ECO:0000313" key="1">
    <source>
        <dbReference type="EMBL" id="QAY33090.1"/>
    </source>
</evidence>
<reference evidence="1 2" key="1">
    <citation type="submission" date="2019-01" db="EMBL/GenBank/DDBJ databases">
        <title>Complete genome sequence of Bifidobacterium gallinarum CACC 514.</title>
        <authorList>
            <person name="Jung M."/>
        </authorList>
    </citation>
    <scope>NUCLEOTIDE SEQUENCE [LARGE SCALE GENOMIC DNA]</scope>
    <source>
        <strain evidence="1 2">CACC 514</strain>
    </source>
</reference>
<protein>
    <submittedName>
        <fullName evidence="1">Uncharacterized protein</fullName>
    </submittedName>
</protein>
<sequence length="137" mass="15414">MTAKNKKTDNVTETLDDIKTRIEVLHDLPDLTPPNRLNVRQSGETAVTYEMVREAFTQMQEDKDSDLTVTAAVSYINEKMDAWMRLVAVDEAKYDEWAQGREPFELAGAFIALIGFYKGELGKSRRSAKPTPAAESN</sequence>
<proteinExistence type="predicted"/>
<dbReference type="AlphaFoldDB" id="A0A4P6DWG3"/>
<evidence type="ECO:0000313" key="2">
    <source>
        <dbReference type="Proteomes" id="UP000293589"/>
    </source>
</evidence>
<organism evidence="1 2">
    <name type="scientific">Bifidobacterium pullorum subsp. gallinarum</name>
    <dbReference type="NCBI Taxonomy" id="78344"/>
    <lineage>
        <taxon>Bacteria</taxon>
        <taxon>Bacillati</taxon>
        <taxon>Actinomycetota</taxon>
        <taxon>Actinomycetes</taxon>
        <taxon>Bifidobacteriales</taxon>
        <taxon>Bifidobacteriaceae</taxon>
        <taxon>Bifidobacterium</taxon>
    </lineage>
</organism>
<accession>A0A4P6DWG3</accession>